<dbReference type="EMBL" id="BNJK01000003">
    <property type="protein sequence ID" value="GHP00860.1"/>
    <property type="molecule type" value="Genomic_DNA"/>
</dbReference>
<dbReference type="AlphaFoldDB" id="A0A8J3IRS5"/>
<proteinExistence type="predicted"/>
<dbReference type="Proteomes" id="UP000597444">
    <property type="component" value="Unassembled WGS sequence"/>
</dbReference>
<keyword evidence="2" id="KW-1185">Reference proteome</keyword>
<accession>A0A8J3IRS5</accession>
<protein>
    <submittedName>
        <fullName evidence="1">Uncharacterized protein</fullName>
    </submittedName>
</protein>
<gene>
    <name evidence="1" type="ORF">KSF_109070</name>
</gene>
<evidence type="ECO:0000313" key="2">
    <source>
        <dbReference type="Proteomes" id="UP000597444"/>
    </source>
</evidence>
<name>A0A8J3IRS5_9CHLR</name>
<sequence>MRIYRSTCITIQSNECVPDLKHSGFTTEYDVNGIDNMEASVRKALANGHLNAEQALWLHESGIDWQINVQR</sequence>
<evidence type="ECO:0000313" key="1">
    <source>
        <dbReference type="EMBL" id="GHP00860.1"/>
    </source>
</evidence>
<reference evidence="1" key="1">
    <citation type="submission" date="2020-10" db="EMBL/GenBank/DDBJ databases">
        <title>Taxonomic study of unclassified bacteria belonging to the class Ktedonobacteria.</title>
        <authorList>
            <person name="Yabe S."/>
            <person name="Wang C.M."/>
            <person name="Zheng Y."/>
            <person name="Sakai Y."/>
            <person name="Cavaletti L."/>
            <person name="Monciardini P."/>
            <person name="Donadio S."/>
        </authorList>
    </citation>
    <scope>NUCLEOTIDE SEQUENCE</scope>
    <source>
        <strain evidence="1">ID150040</strain>
    </source>
</reference>
<comment type="caution">
    <text evidence="1">The sequence shown here is derived from an EMBL/GenBank/DDBJ whole genome shotgun (WGS) entry which is preliminary data.</text>
</comment>
<organism evidence="1 2">
    <name type="scientific">Reticulibacter mediterranei</name>
    <dbReference type="NCBI Taxonomy" id="2778369"/>
    <lineage>
        <taxon>Bacteria</taxon>
        <taxon>Bacillati</taxon>
        <taxon>Chloroflexota</taxon>
        <taxon>Ktedonobacteria</taxon>
        <taxon>Ktedonobacterales</taxon>
        <taxon>Reticulibacteraceae</taxon>
        <taxon>Reticulibacter</taxon>
    </lineage>
</organism>